<evidence type="ECO:0000313" key="1">
    <source>
        <dbReference type="EMBL" id="GAA0754365.1"/>
    </source>
</evidence>
<evidence type="ECO:0008006" key="3">
    <source>
        <dbReference type="Google" id="ProtNLM"/>
    </source>
</evidence>
<dbReference type="Gene3D" id="1.20.1440.60">
    <property type="entry name" value="23S rRNA-intervening sequence"/>
    <property type="match status" value="1"/>
</dbReference>
<gene>
    <name evidence="1" type="ORF">GCM10009433_07890</name>
</gene>
<organism evidence="1 2">
    <name type="scientific">Psychroflexus lacisalsi</name>
    <dbReference type="NCBI Taxonomy" id="503928"/>
    <lineage>
        <taxon>Bacteria</taxon>
        <taxon>Pseudomonadati</taxon>
        <taxon>Bacteroidota</taxon>
        <taxon>Flavobacteriia</taxon>
        <taxon>Flavobacteriales</taxon>
        <taxon>Flavobacteriaceae</taxon>
        <taxon>Psychroflexus</taxon>
    </lineage>
</organism>
<proteinExistence type="predicted"/>
<reference evidence="1 2" key="1">
    <citation type="journal article" date="2019" name="Int. J. Syst. Evol. Microbiol.">
        <title>The Global Catalogue of Microorganisms (GCM) 10K type strain sequencing project: providing services to taxonomists for standard genome sequencing and annotation.</title>
        <authorList>
            <consortium name="The Broad Institute Genomics Platform"/>
            <consortium name="The Broad Institute Genome Sequencing Center for Infectious Disease"/>
            <person name="Wu L."/>
            <person name="Ma J."/>
        </authorList>
    </citation>
    <scope>NUCLEOTIDE SEQUENCE [LARGE SCALE GENOMIC DNA]</scope>
    <source>
        <strain evidence="1 2">JCM 16231</strain>
    </source>
</reference>
<dbReference type="NCBIfam" id="TIGR02436">
    <property type="entry name" value="four helix bundle protein"/>
    <property type="match status" value="1"/>
</dbReference>
<dbReference type="EMBL" id="BAAAGG010000005">
    <property type="protein sequence ID" value="GAA0754365.1"/>
    <property type="molecule type" value="Genomic_DNA"/>
</dbReference>
<dbReference type="PANTHER" id="PTHR38471:SF2">
    <property type="entry name" value="FOUR HELIX BUNDLE PROTEIN"/>
    <property type="match status" value="1"/>
</dbReference>
<dbReference type="Proteomes" id="UP001500185">
    <property type="component" value="Unassembled WGS sequence"/>
</dbReference>
<dbReference type="InterPro" id="IPR036583">
    <property type="entry name" value="23S_rRNA_IVS_sf"/>
</dbReference>
<comment type="caution">
    <text evidence="1">The sequence shown here is derived from an EMBL/GenBank/DDBJ whole genome shotgun (WGS) entry which is preliminary data.</text>
</comment>
<dbReference type="PANTHER" id="PTHR38471">
    <property type="entry name" value="FOUR HELIX BUNDLE PROTEIN"/>
    <property type="match status" value="1"/>
</dbReference>
<name>A0ABN1K4B7_9FLAO</name>
<keyword evidence="2" id="KW-1185">Reference proteome</keyword>
<protein>
    <recommendedName>
        <fullName evidence="3">Four helix bundle protein</fullName>
    </recommendedName>
</protein>
<dbReference type="SUPFAM" id="SSF158446">
    <property type="entry name" value="IVS-encoded protein-like"/>
    <property type="match status" value="1"/>
</dbReference>
<dbReference type="RefSeq" id="WP_317196195.1">
    <property type="nucleotide sequence ID" value="NZ_BAAAGG010000005.1"/>
</dbReference>
<accession>A0ABN1K4B7</accession>
<dbReference type="InterPro" id="IPR012657">
    <property type="entry name" value="23S_rRNA-intervening_sequence"/>
</dbReference>
<dbReference type="Pfam" id="PF05635">
    <property type="entry name" value="23S_rRNA_IVP"/>
    <property type="match status" value="1"/>
</dbReference>
<evidence type="ECO:0000313" key="2">
    <source>
        <dbReference type="Proteomes" id="UP001500185"/>
    </source>
</evidence>
<sequence>MKKFEMAGQLFKSDTSIGANIREAQNAESKADFIHKFKIDAKEIDETECRIELCKGSNHYPDPEKELFEDLKLINKV</sequence>